<protein>
    <submittedName>
        <fullName evidence="1">Uncharacterized protein</fullName>
    </submittedName>
</protein>
<gene>
    <name evidence="1" type="ORF">S01H4_18887</name>
</gene>
<evidence type="ECO:0000313" key="1">
    <source>
        <dbReference type="EMBL" id="GAG53892.1"/>
    </source>
</evidence>
<sequence length="51" mass="5691">MLVEQLIGISANKPALAKAKQEYEIAKSLIAEGKRSESARYAVKAYDILYF</sequence>
<organism evidence="1">
    <name type="scientific">marine sediment metagenome</name>
    <dbReference type="NCBI Taxonomy" id="412755"/>
    <lineage>
        <taxon>unclassified sequences</taxon>
        <taxon>metagenomes</taxon>
        <taxon>ecological metagenomes</taxon>
    </lineage>
</organism>
<comment type="caution">
    <text evidence="1">The sequence shown here is derived from an EMBL/GenBank/DDBJ whole genome shotgun (WGS) entry which is preliminary data.</text>
</comment>
<proteinExistence type="predicted"/>
<name>X0Z664_9ZZZZ</name>
<reference evidence="1" key="1">
    <citation type="journal article" date="2014" name="Front. Microbiol.">
        <title>High frequency of phylogenetically diverse reductive dehalogenase-homologous genes in deep subseafloor sedimentary metagenomes.</title>
        <authorList>
            <person name="Kawai M."/>
            <person name="Futagami T."/>
            <person name="Toyoda A."/>
            <person name="Takaki Y."/>
            <person name="Nishi S."/>
            <person name="Hori S."/>
            <person name="Arai W."/>
            <person name="Tsubouchi T."/>
            <person name="Morono Y."/>
            <person name="Uchiyama I."/>
            <person name="Ito T."/>
            <person name="Fujiyama A."/>
            <person name="Inagaki F."/>
            <person name="Takami H."/>
        </authorList>
    </citation>
    <scope>NUCLEOTIDE SEQUENCE</scope>
    <source>
        <strain evidence="1">Expedition CK06-06</strain>
    </source>
</reference>
<dbReference type="EMBL" id="BART01008392">
    <property type="protein sequence ID" value="GAG53892.1"/>
    <property type="molecule type" value="Genomic_DNA"/>
</dbReference>
<accession>X0Z664</accession>
<dbReference type="AlphaFoldDB" id="X0Z664"/>